<evidence type="ECO:0000256" key="4">
    <source>
        <dbReference type="ARBA" id="ARBA00004611"/>
    </source>
</evidence>
<evidence type="ECO:0000256" key="8">
    <source>
        <dbReference type="ARBA" id="ARBA00022606"/>
    </source>
</evidence>
<keyword evidence="8" id="KW-0716">Sensory transduction</keyword>
<dbReference type="PROSITE" id="PS00626">
    <property type="entry name" value="RCC1_2"/>
    <property type="match status" value="1"/>
</dbReference>
<feature type="repeat" description="RCC1" evidence="21">
    <location>
        <begin position="253"/>
        <end position="305"/>
    </location>
</feature>
<dbReference type="GO" id="GO:0005794">
    <property type="term" value="C:Golgi apparatus"/>
    <property type="evidence" value="ECO:0007669"/>
    <property type="project" value="UniProtKB-SubCell"/>
</dbReference>
<dbReference type="PANTHER" id="PTHR22872">
    <property type="entry name" value="BTK-BINDING PROTEIN-RELATED"/>
    <property type="match status" value="1"/>
</dbReference>
<feature type="compositionally biased region" description="Basic and acidic residues" evidence="22">
    <location>
        <begin position="536"/>
        <end position="548"/>
    </location>
</feature>
<feature type="compositionally biased region" description="Basic and acidic residues" evidence="22">
    <location>
        <begin position="451"/>
        <end position="462"/>
    </location>
</feature>
<evidence type="ECO:0000256" key="17">
    <source>
        <dbReference type="ARBA" id="ARBA00023288"/>
    </source>
</evidence>
<evidence type="ECO:0000256" key="20">
    <source>
        <dbReference type="ARBA" id="ARBA00073293"/>
    </source>
</evidence>
<comment type="caution">
    <text evidence="24">The sequence shown here is derived from an EMBL/GenBank/DDBJ whole genome shotgun (WGS) entry which is preliminary data.</text>
</comment>
<dbReference type="InterPro" id="IPR000408">
    <property type="entry name" value="Reg_chr_condens"/>
</dbReference>
<feature type="compositionally biased region" description="Polar residues" evidence="22">
    <location>
        <begin position="798"/>
        <end position="807"/>
    </location>
</feature>
<feature type="compositionally biased region" description="Basic and acidic residues" evidence="22">
    <location>
        <begin position="622"/>
        <end position="655"/>
    </location>
</feature>
<evidence type="ECO:0000256" key="11">
    <source>
        <dbReference type="ARBA" id="ARBA00022794"/>
    </source>
</evidence>
<feature type="repeat" description="RCC1" evidence="21">
    <location>
        <begin position="306"/>
        <end position="359"/>
    </location>
</feature>
<dbReference type="GO" id="GO:0030030">
    <property type="term" value="P:cell projection organization"/>
    <property type="evidence" value="ECO:0007669"/>
    <property type="project" value="UniProtKB-KW"/>
</dbReference>
<evidence type="ECO:0000259" key="23">
    <source>
        <dbReference type="Pfam" id="PF25390"/>
    </source>
</evidence>
<evidence type="ECO:0000256" key="21">
    <source>
        <dbReference type="PROSITE-ProRule" id="PRU00235"/>
    </source>
</evidence>
<evidence type="ECO:0000256" key="6">
    <source>
        <dbReference type="ARBA" id="ARBA00022490"/>
    </source>
</evidence>
<evidence type="ECO:0000256" key="14">
    <source>
        <dbReference type="ARBA" id="ARBA00023069"/>
    </source>
</evidence>
<evidence type="ECO:0000256" key="5">
    <source>
        <dbReference type="ARBA" id="ARBA00022481"/>
    </source>
</evidence>
<evidence type="ECO:0000256" key="3">
    <source>
        <dbReference type="ARBA" id="ARBA00004555"/>
    </source>
</evidence>
<reference evidence="24" key="1">
    <citation type="submission" date="2020-10" db="EMBL/GenBank/DDBJ databases">
        <title>Chromosome-scale genome assembly of the Allis shad, Alosa alosa.</title>
        <authorList>
            <person name="Margot Z."/>
            <person name="Christophe K."/>
            <person name="Cabau C."/>
            <person name="Louis A."/>
            <person name="Berthelot C."/>
            <person name="Parey E."/>
            <person name="Roest Crollius H."/>
            <person name="Montfort J."/>
            <person name="Robinson-Rechavi M."/>
            <person name="Bucao C."/>
            <person name="Bouchez O."/>
            <person name="Gislard M."/>
            <person name="Lluch J."/>
            <person name="Milhes M."/>
            <person name="Lampietro C."/>
            <person name="Lopez Roques C."/>
            <person name="Donnadieu C."/>
            <person name="Braasch I."/>
            <person name="Desvignes T."/>
            <person name="Postlethwait J."/>
            <person name="Bobe J."/>
            <person name="Guiguen Y."/>
        </authorList>
    </citation>
    <scope>NUCLEOTIDE SEQUENCE</scope>
    <source>
        <strain evidence="24">M-15738</strain>
        <tissue evidence="24">Blood</tissue>
    </source>
</reference>
<dbReference type="Proteomes" id="UP000823561">
    <property type="component" value="Chromosome 3"/>
</dbReference>
<feature type="compositionally biased region" description="Polar residues" evidence="22">
    <location>
        <begin position="731"/>
        <end position="748"/>
    </location>
</feature>
<evidence type="ECO:0000256" key="12">
    <source>
        <dbReference type="ARBA" id="ARBA00022846"/>
    </source>
</evidence>
<feature type="domain" description="RCC1-like" evidence="23">
    <location>
        <begin position="34"/>
        <end position="253"/>
    </location>
</feature>
<feature type="compositionally biased region" description="Basic and acidic residues" evidence="22">
    <location>
        <begin position="668"/>
        <end position="685"/>
    </location>
</feature>
<evidence type="ECO:0000256" key="2">
    <source>
        <dbReference type="ARBA" id="ARBA00004300"/>
    </source>
</evidence>
<dbReference type="GO" id="GO:0005085">
    <property type="term" value="F:guanyl-nucleotide exchange factor activity"/>
    <property type="evidence" value="ECO:0007669"/>
    <property type="project" value="UniProtKB-KW"/>
</dbReference>
<comment type="subcellular location">
    <subcellularLocation>
        <location evidence="1">Cytoplasm</location>
        <location evidence="1">Cytoskeleton</location>
        <location evidence="1">Cilium basal body</location>
    </subcellularLocation>
    <subcellularLocation>
        <location evidence="4">Cytoplasm</location>
        <location evidence="4">Cytoskeleton</location>
        <location evidence="4">Flagellum axoneme</location>
    </subcellularLocation>
    <subcellularLocation>
        <location evidence="2">Cytoplasm</location>
        <location evidence="2">Cytoskeleton</location>
        <location evidence="2">Microtubule organizing center</location>
        <location evidence="2">Centrosome</location>
    </subcellularLocation>
    <subcellularLocation>
        <location evidence="3">Golgi apparatus</location>
    </subcellularLocation>
</comment>
<dbReference type="GO" id="GO:0005929">
    <property type="term" value="C:cilium"/>
    <property type="evidence" value="ECO:0007669"/>
    <property type="project" value="UniProtKB-ARBA"/>
</dbReference>
<keyword evidence="7" id="KW-0597">Phosphoprotein</keyword>
<evidence type="ECO:0000256" key="19">
    <source>
        <dbReference type="ARBA" id="ARBA00023305"/>
    </source>
</evidence>
<feature type="compositionally biased region" description="Polar residues" evidence="22">
    <location>
        <begin position="393"/>
        <end position="411"/>
    </location>
</feature>
<feature type="region of interest" description="Disordered" evidence="22">
    <location>
        <begin position="388"/>
        <end position="842"/>
    </location>
</feature>
<evidence type="ECO:0000256" key="15">
    <source>
        <dbReference type="ARBA" id="ARBA00023212"/>
    </source>
</evidence>
<feature type="repeat" description="RCC1" evidence="21">
    <location>
        <begin position="160"/>
        <end position="209"/>
    </location>
</feature>
<organism evidence="24 25">
    <name type="scientific">Alosa alosa</name>
    <name type="common">allis shad</name>
    <dbReference type="NCBI Taxonomy" id="278164"/>
    <lineage>
        <taxon>Eukaryota</taxon>
        <taxon>Metazoa</taxon>
        <taxon>Chordata</taxon>
        <taxon>Craniata</taxon>
        <taxon>Vertebrata</taxon>
        <taxon>Euteleostomi</taxon>
        <taxon>Actinopterygii</taxon>
        <taxon>Neopterygii</taxon>
        <taxon>Teleostei</taxon>
        <taxon>Clupei</taxon>
        <taxon>Clupeiformes</taxon>
        <taxon>Clupeoidei</taxon>
        <taxon>Clupeidae</taxon>
        <taxon>Alosa</taxon>
    </lineage>
</organism>
<evidence type="ECO:0000313" key="25">
    <source>
        <dbReference type="Proteomes" id="UP000823561"/>
    </source>
</evidence>
<keyword evidence="5" id="KW-0488">Methylation</keyword>
<protein>
    <recommendedName>
        <fullName evidence="20">X-linked retinitis pigmentosa GTPase regulator</fullName>
    </recommendedName>
</protein>
<keyword evidence="25" id="KW-1185">Reference proteome</keyword>
<feature type="compositionally biased region" description="Basic and acidic residues" evidence="22">
    <location>
        <begin position="923"/>
        <end position="937"/>
    </location>
</feature>
<name>A0AAV6H8K2_9TELE</name>
<feature type="repeat" description="RCC1" evidence="21">
    <location>
        <begin position="55"/>
        <end position="106"/>
    </location>
</feature>
<feature type="compositionally biased region" description="Low complexity" evidence="22">
    <location>
        <begin position="749"/>
        <end position="766"/>
    </location>
</feature>
<feature type="compositionally biased region" description="Basic and acidic residues" evidence="22">
    <location>
        <begin position="716"/>
        <end position="728"/>
    </location>
</feature>
<dbReference type="GO" id="GO:0007601">
    <property type="term" value="P:visual perception"/>
    <property type="evidence" value="ECO:0007669"/>
    <property type="project" value="UniProtKB-KW"/>
</dbReference>
<evidence type="ECO:0000256" key="10">
    <source>
        <dbReference type="ARBA" id="ARBA00022737"/>
    </source>
</evidence>
<feature type="compositionally biased region" description="Low complexity" evidence="22">
    <location>
        <begin position="787"/>
        <end position="797"/>
    </location>
</feature>
<evidence type="ECO:0000256" key="16">
    <source>
        <dbReference type="ARBA" id="ARBA00023273"/>
    </source>
</evidence>
<dbReference type="PROSITE" id="PS50012">
    <property type="entry name" value="RCC1_3"/>
    <property type="match status" value="5"/>
</dbReference>
<evidence type="ECO:0000256" key="1">
    <source>
        <dbReference type="ARBA" id="ARBA00004120"/>
    </source>
</evidence>
<dbReference type="GO" id="GO:0005813">
    <property type="term" value="C:centrosome"/>
    <property type="evidence" value="ECO:0007669"/>
    <property type="project" value="UniProtKB-SubCell"/>
</dbReference>
<dbReference type="AlphaFoldDB" id="A0AAV6H8K2"/>
<keyword evidence="19" id="KW-0844">Vision</keyword>
<dbReference type="SUPFAM" id="SSF50985">
    <property type="entry name" value="RCC1/BLIP-II"/>
    <property type="match status" value="1"/>
</dbReference>
<dbReference type="PRINTS" id="PR00633">
    <property type="entry name" value="RCCNDNSATION"/>
</dbReference>
<dbReference type="InterPro" id="IPR058923">
    <property type="entry name" value="RCC1-like_dom"/>
</dbReference>
<keyword evidence="10" id="KW-0677">Repeat</keyword>
<dbReference type="Pfam" id="PF00415">
    <property type="entry name" value="RCC1"/>
    <property type="match status" value="2"/>
</dbReference>
<evidence type="ECO:0000256" key="22">
    <source>
        <dbReference type="SAM" id="MobiDB-lite"/>
    </source>
</evidence>
<keyword evidence="16" id="KW-0966">Cell projection</keyword>
<dbReference type="EMBL" id="JADWDJ010000003">
    <property type="protein sequence ID" value="KAG5282939.1"/>
    <property type="molecule type" value="Genomic_DNA"/>
</dbReference>
<keyword evidence="18" id="KW-0636">Prenylation</keyword>
<keyword evidence="11" id="KW-0970">Cilium biogenesis/degradation</keyword>
<feature type="repeat" description="RCC1" evidence="21">
    <location>
        <begin position="107"/>
        <end position="159"/>
    </location>
</feature>
<keyword evidence="6" id="KW-0963">Cytoplasm</keyword>
<accession>A0AAV6H8K2</accession>
<evidence type="ECO:0000256" key="18">
    <source>
        <dbReference type="ARBA" id="ARBA00023289"/>
    </source>
</evidence>
<feature type="compositionally biased region" description="Basic and acidic residues" evidence="22">
    <location>
        <begin position="573"/>
        <end position="588"/>
    </location>
</feature>
<keyword evidence="9" id="KW-0344">Guanine-nucleotide releasing factor</keyword>
<proteinExistence type="predicted"/>
<evidence type="ECO:0000313" key="24">
    <source>
        <dbReference type="EMBL" id="KAG5282939.1"/>
    </source>
</evidence>
<dbReference type="Pfam" id="PF25390">
    <property type="entry name" value="WD40_RLD"/>
    <property type="match status" value="1"/>
</dbReference>
<keyword evidence="13" id="KW-0333">Golgi apparatus</keyword>
<feature type="compositionally biased region" description="Basic and acidic residues" evidence="22">
    <location>
        <begin position="692"/>
        <end position="709"/>
    </location>
</feature>
<evidence type="ECO:0000256" key="13">
    <source>
        <dbReference type="ARBA" id="ARBA00023034"/>
    </source>
</evidence>
<sequence length="937" mass="100636">MTGGTEIIIPDSGAVFTFGKSKLRENVPSRFWLKSDVPARISCGDAHSVLVTAQGRLYVFGSNSSGQLGLETKGALSKPTSVKALRSERVELVACGRNHTIISTTRGQVYTTGGNRSGQLGLGHHENRSAFEQLQPFCGRAPIKMLAAGSKTSAALTVDGRLFMWGDNSVGQLGLGSVSEALFPWELKLGQPISWVSCGFKHSALVTDDGGLFTFGETSGGRLGLPPDQLANHRVPQLVNIPECAQKVACGEEGLYSFGRGECGQLGLGTFIFQVDLPTAVNHTGRGRIRHITCGDNHTAIVTDSGLLYTFGDGRHGKLGLGDENFANQFSPTLCQRFLNFCVQTVVCGGSHMLVFARPRPEEMEVCVEQDEVTPPYLEPAVSTLLLGPPPDVSSNPVTITSSQPAPQHNSLLPRARRRERVGSYEGFGPIQNVPRLTPQPLSLTPTGPRPDPRASEEEGSPKRAPKTPLKRTPSAPPPDLPTDTPKRKAGTPKTQPGKMAAKPVEKKQEAGTDSPVQRPPKDVAEETVAMDAETEEHLSSPKAKTEIKPAQVKGQSAKVMKGPVEVVSLTGRESEKPRESLRSKMSDHSQSQQTGKVTEVKSEVKSATARVKEATLAAAEKVGERKSAPQEDRSSPEERHRVKSSSQKEKDTKKTPVRVQRDASSSSDKDESVSKDDVSHKSVSEDDEKEDSDKQTLLLKDKKIKDSLAKSQSPSRREASKSVEKRAKAGNQSTSSNRSTPDNSQLLSSPWSTPSKTTPKIPKSSQGQTDQWTAKAGSQPATKKISSPVNSQSSSSPWDTPTNSPSKSRRRPAAGKGGHDSPKEPPLVTETAHTQEGSATGGILGNVVSAVAGVALTGSAALLQEMVSHTPDDTTHRTTTPQDQSVASGEQEATDAKHQSGWRKRVRKAVRSEGRQTQCGRARKEGGERRLELKHQ</sequence>
<feature type="region of interest" description="Disordered" evidence="22">
    <location>
        <begin position="869"/>
        <end position="937"/>
    </location>
</feature>
<keyword evidence="14" id="KW-0969">Cilium</keyword>
<keyword evidence="12" id="KW-0282">Flagellum</keyword>
<dbReference type="PANTHER" id="PTHR22872:SF9">
    <property type="entry name" value="X-LINKED RETINITIS PIGMENTOSA GTPASE REGULATOR"/>
    <property type="match status" value="1"/>
</dbReference>
<feature type="compositionally biased region" description="Basic residues" evidence="22">
    <location>
        <begin position="901"/>
        <end position="910"/>
    </location>
</feature>
<evidence type="ECO:0000256" key="9">
    <source>
        <dbReference type="ARBA" id="ARBA00022658"/>
    </source>
</evidence>
<dbReference type="Gene3D" id="2.130.10.30">
    <property type="entry name" value="Regulator of chromosome condensation 1/beta-lactamase-inhibitor protein II"/>
    <property type="match status" value="1"/>
</dbReference>
<dbReference type="InterPro" id="IPR051625">
    <property type="entry name" value="Signaling_Regulatory_Domain"/>
</dbReference>
<dbReference type="FunFam" id="2.130.10.30:FF:000013">
    <property type="entry name" value="Retinitis pigmentosa GTPase regulator isoform 1"/>
    <property type="match status" value="1"/>
</dbReference>
<keyword evidence="15" id="KW-0206">Cytoskeleton</keyword>
<gene>
    <name evidence="24" type="ORF">AALO_G00036400</name>
</gene>
<dbReference type="InterPro" id="IPR009091">
    <property type="entry name" value="RCC1/BLIP-II"/>
</dbReference>
<evidence type="ECO:0000256" key="7">
    <source>
        <dbReference type="ARBA" id="ARBA00022553"/>
    </source>
</evidence>
<keyword evidence="17" id="KW-0449">Lipoprotein</keyword>